<dbReference type="AlphaFoldDB" id="A0A699KZM3"/>
<dbReference type="GO" id="GO:0008270">
    <property type="term" value="F:zinc ion binding"/>
    <property type="evidence" value="ECO:0007669"/>
    <property type="project" value="InterPro"/>
</dbReference>
<sequence>APGYRGAQNRVGNANSGHARQIKCYNCNGIGHIARSYSQPKRPQNLEYFKDKMLLMQAQEHEVALDEEQLLFILGGQDNVVDEDVDEQPAPTTQTMFMANLSSTYPVYDEAGSSYDSDILSKYVKDNAMSVVQSNVSYVPNDAYMMILNDMHEQPAQHVSVTTWNNVVDKSLAAELATYKKQVKMYKRQDKFELQKENKRFMNK</sequence>
<protein>
    <recommendedName>
        <fullName evidence="1">CCHC-type domain-containing protein</fullName>
    </recommendedName>
</protein>
<dbReference type="InterPro" id="IPR036875">
    <property type="entry name" value="Znf_CCHC_sf"/>
</dbReference>
<evidence type="ECO:0000313" key="2">
    <source>
        <dbReference type="EMBL" id="GFB10032.1"/>
    </source>
</evidence>
<dbReference type="SUPFAM" id="SSF57756">
    <property type="entry name" value="Retrovirus zinc finger-like domains"/>
    <property type="match status" value="1"/>
</dbReference>
<proteinExistence type="predicted"/>
<evidence type="ECO:0000259" key="1">
    <source>
        <dbReference type="Pfam" id="PF00098"/>
    </source>
</evidence>
<dbReference type="InterPro" id="IPR001878">
    <property type="entry name" value="Znf_CCHC"/>
</dbReference>
<gene>
    <name evidence="2" type="ORF">Tci_682003</name>
</gene>
<name>A0A699KZM3_TANCI</name>
<accession>A0A699KZM3</accession>
<dbReference type="EMBL" id="BKCJ010552021">
    <property type="protein sequence ID" value="GFB10032.1"/>
    <property type="molecule type" value="Genomic_DNA"/>
</dbReference>
<feature type="domain" description="CCHC-type" evidence="1">
    <location>
        <begin position="22"/>
        <end position="35"/>
    </location>
</feature>
<organism evidence="2">
    <name type="scientific">Tanacetum cinerariifolium</name>
    <name type="common">Dalmatian daisy</name>
    <name type="synonym">Chrysanthemum cinerariifolium</name>
    <dbReference type="NCBI Taxonomy" id="118510"/>
    <lineage>
        <taxon>Eukaryota</taxon>
        <taxon>Viridiplantae</taxon>
        <taxon>Streptophyta</taxon>
        <taxon>Embryophyta</taxon>
        <taxon>Tracheophyta</taxon>
        <taxon>Spermatophyta</taxon>
        <taxon>Magnoliopsida</taxon>
        <taxon>eudicotyledons</taxon>
        <taxon>Gunneridae</taxon>
        <taxon>Pentapetalae</taxon>
        <taxon>asterids</taxon>
        <taxon>campanulids</taxon>
        <taxon>Asterales</taxon>
        <taxon>Asteraceae</taxon>
        <taxon>Asteroideae</taxon>
        <taxon>Anthemideae</taxon>
        <taxon>Anthemidinae</taxon>
        <taxon>Tanacetum</taxon>
    </lineage>
</organism>
<dbReference type="Pfam" id="PF00098">
    <property type="entry name" value="zf-CCHC"/>
    <property type="match status" value="1"/>
</dbReference>
<reference evidence="2" key="1">
    <citation type="journal article" date="2019" name="Sci. Rep.">
        <title>Draft genome of Tanacetum cinerariifolium, the natural source of mosquito coil.</title>
        <authorList>
            <person name="Yamashiro T."/>
            <person name="Shiraishi A."/>
            <person name="Satake H."/>
            <person name="Nakayama K."/>
        </authorList>
    </citation>
    <scope>NUCLEOTIDE SEQUENCE</scope>
</reference>
<feature type="non-terminal residue" evidence="2">
    <location>
        <position position="1"/>
    </location>
</feature>
<comment type="caution">
    <text evidence="2">The sequence shown here is derived from an EMBL/GenBank/DDBJ whole genome shotgun (WGS) entry which is preliminary data.</text>
</comment>
<dbReference type="GO" id="GO:0003676">
    <property type="term" value="F:nucleic acid binding"/>
    <property type="evidence" value="ECO:0007669"/>
    <property type="project" value="InterPro"/>
</dbReference>